<evidence type="ECO:0000256" key="1">
    <source>
        <dbReference type="ARBA" id="ARBA00022801"/>
    </source>
</evidence>
<feature type="chain" id="PRO_5015489058" evidence="2">
    <location>
        <begin position="27"/>
        <end position="512"/>
    </location>
</feature>
<evidence type="ECO:0000313" key="4">
    <source>
        <dbReference type="Proteomes" id="UP000240259"/>
    </source>
</evidence>
<dbReference type="Gene3D" id="3.40.720.10">
    <property type="entry name" value="Alkaline Phosphatase, subunit A"/>
    <property type="match status" value="2"/>
</dbReference>
<dbReference type="NCBIfam" id="TIGR03397">
    <property type="entry name" value="acid_phos_Burk"/>
    <property type="match status" value="1"/>
</dbReference>
<dbReference type="SUPFAM" id="SSF53649">
    <property type="entry name" value="Alkaline phosphatase-like"/>
    <property type="match status" value="1"/>
</dbReference>
<proteinExistence type="predicted"/>
<dbReference type="CDD" id="cd16013">
    <property type="entry name" value="AcpA"/>
    <property type="match status" value="1"/>
</dbReference>
<dbReference type="GO" id="GO:0003993">
    <property type="term" value="F:acid phosphatase activity"/>
    <property type="evidence" value="ECO:0007669"/>
    <property type="project" value="InterPro"/>
</dbReference>
<dbReference type="InterPro" id="IPR017768">
    <property type="entry name" value="AcpA"/>
</dbReference>
<evidence type="ECO:0000256" key="2">
    <source>
        <dbReference type="SAM" id="SignalP"/>
    </source>
</evidence>
<accession>A0A2T4IS60</accession>
<comment type="caution">
    <text evidence="3">The sequence shown here is derived from an EMBL/GenBank/DDBJ whole genome shotgun (WGS) entry which is preliminary data.</text>
</comment>
<feature type="signal peptide" evidence="2">
    <location>
        <begin position="1"/>
        <end position="26"/>
    </location>
</feature>
<keyword evidence="4" id="KW-1185">Reference proteome</keyword>
<gene>
    <name evidence="3" type="ORF">C9427_20680</name>
</gene>
<dbReference type="InterPro" id="IPR017850">
    <property type="entry name" value="Alkaline_phosphatase_core_sf"/>
</dbReference>
<reference evidence="3 4" key="1">
    <citation type="submission" date="2018-03" db="EMBL/GenBank/DDBJ databases">
        <title>Genome sequence of the symbiotic type strain Mesorhizobium helmanticense CSLC115NT isolated from Lotus corniculatus nodules.</title>
        <authorList>
            <person name="Sannazzaro A.I."/>
            <person name="Torres Tejerizo G.A."/>
            <person name="Dip D."/>
            <person name="Caballero M."/>
            <person name="Pistorio M."/>
            <person name="Estrella M.J."/>
        </authorList>
    </citation>
    <scope>NUCLEOTIDE SEQUENCE [LARGE SCALE GENOMIC DNA]</scope>
    <source>
        <strain evidence="3 4">CSLC115N</strain>
    </source>
</reference>
<name>A0A2T4IS60_9HYPH</name>
<dbReference type="EMBL" id="PZJX01000039">
    <property type="protein sequence ID" value="PTE08408.1"/>
    <property type="molecule type" value="Genomic_DNA"/>
</dbReference>
<dbReference type="OrthoDB" id="9770871at2"/>
<evidence type="ECO:0000313" key="3">
    <source>
        <dbReference type="EMBL" id="PTE08408.1"/>
    </source>
</evidence>
<keyword evidence="1" id="KW-0378">Hydrolase</keyword>
<dbReference type="PANTHER" id="PTHR31956:SF1">
    <property type="entry name" value="NON-SPECIFIC PHOSPHOLIPASE C1"/>
    <property type="match status" value="1"/>
</dbReference>
<protein>
    <submittedName>
        <fullName evidence="3">Acid phosphatase</fullName>
    </submittedName>
</protein>
<keyword evidence="2" id="KW-0732">Signal</keyword>
<dbReference type="Pfam" id="PF04185">
    <property type="entry name" value="Phosphoesterase"/>
    <property type="match status" value="1"/>
</dbReference>
<dbReference type="InterPro" id="IPR007312">
    <property type="entry name" value="Phosphoesterase"/>
</dbReference>
<organism evidence="3 4">
    <name type="scientific">Mesorhizobium helmanticense</name>
    <dbReference type="NCBI Taxonomy" id="1776423"/>
    <lineage>
        <taxon>Bacteria</taxon>
        <taxon>Pseudomonadati</taxon>
        <taxon>Pseudomonadota</taxon>
        <taxon>Alphaproteobacteria</taxon>
        <taxon>Hyphomicrobiales</taxon>
        <taxon>Phyllobacteriaceae</taxon>
        <taxon>Mesorhizobium</taxon>
    </lineage>
</organism>
<dbReference type="PANTHER" id="PTHR31956">
    <property type="entry name" value="NON-SPECIFIC PHOSPHOLIPASE C4-RELATED"/>
    <property type="match status" value="1"/>
</dbReference>
<dbReference type="RefSeq" id="WP_107650958.1">
    <property type="nucleotide sequence ID" value="NZ_PZJX01000039.1"/>
</dbReference>
<dbReference type="AlphaFoldDB" id="A0A2T4IS60"/>
<dbReference type="Proteomes" id="UP000240259">
    <property type="component" value="Unassembled WGS sequence"/>
</dbReference>
<sequence>MTRLKLLNSLYLAGPALASFATAAGAAPAGYDKIDTVVVIYAENRSFDNLYGRFPGANGLSNVTVDQARQLDRDGKPLAELPPAWGGLTAKGVTPPVTEAQSAHLANASFSIDDPNGFNEKTSVVTRDLWHRFYEEQMQIDGGRNDKFAAWADSGGLVMGHYDGSVLPMWAVAKKYVLADNFFQGAFGGSFLNHFQLACACAPVYPNADKSPIKDQIAVVEPDGVTLKVADNSPPSALGGVPKFVNDGAITPDFYAVNTMQPPYQPSNNKPAEGGDPALADPAAATTLPPQHDITIGDLLSLKGIGWAWYAGAWQATLDGKNATPVPNFQFHHQPYNYFAAYAPGTAARAEHLRDGGMNGEAFIKAIDDGKLPAVSFYKPQGNLNEHGGYADVASGDQHLADIVSHLEKSPQWSHMLVVVTYDENGGFWDHVAPPKADRWGPGNRIPTFIISPYAKAGTVDHTQYDTTSILRFITARYDLPVLPGIVARDKALRNNDQPPMGDLTAALDLSR</sequence>